<evidence type="ECO:0000256" key="2">
    <source>
        <dbReference type="ARBA" id="ARBA00022840"/>
    </source>
</evidence>
<keyword evidence="1" id="KW-0547">Nucleotide-binding</keyword>
<dbReference type="Gene3D" id="3.30.420.40">
    <property type="match status" value="1"/>
</dbReference>
<dbReference type="SUPFAM" id="SSF53067">
    <property type="entry name" value="Actin-like ATPase domain"/>
    <property type="match status" value="1"/>
</dbReference>
<keyword evidence="4" id="KW-1185">Reference proteome</keyword>
<evidence type="ECO:0000313" key="4">
    <source>
        <dbReference type="Proteomes" id="UP000233837"/>
    </source>
</evidence>
<evidence type="ECO:0000313" key="3">
    <source>
        <dbReference type="EMBL" id="PKU60307.1"/>
    </source>
</evidence>
<name>A0A2I0VA80_9ASPA</name>
<accession>A0A2I0VA80</accession>
<dbReference type="Pfam" id="PF00012">
    <property type="entry name" value="HSP70"/>
    <property type="match status" value="1"/>
</dbReference>
<evidence type="ECO:0000256" key="1">
    <source>
        <dbReference type="ARBA" id="ARBA00022741"/>
    </source>
</evidence>
<dbReference type="Proteomes" id="UP000233837">
    <property type="component" value="Unassembled WGS sequence"/>
</dbReference>
<sequence length="94" mass="10388">MNLDHLRSGIMRCLMEAGVRREAVDEVVLAGASNNIPAVRSVLLEFFQRQTFRCSVDPANLIDESSMKCMDIVSNALNIPVVGLQCFNLGIYSL</sequence>
<protein>
    <submittedName>
        <fullName evidence="3">Uncharacterized protein</fullName>
    </submittedName>
</protein>
<reference evidence="3 4" key="2">
    <citation type="journal article" date="2017" name="Nature">
        <title>The Apostasia genome and the evolution of orchids.</title>
        <authorList>
            <person name="Zhang G.Q."/>
            <person name="Liu K.W."/>
            <person name="Li Z."/>
            <person name="Lohaus R."/>
            <person name="Hsiao Y.Y."/>
            <person name="Niu S.C."/>
            <person name="Wang J.Y."/>
            <person name="Lin Y.C."/>
            <person name="Xu Q."/>
            <person name="Chen L.J."/>
            <person name="Yoshida K."/>
            <person name="Fujiwara S."/>
            <person name="Wang Z.W."/>
            <person name="Zhang Y.Q."/>
            <person name="Mitsuda N."/>
            <person name="Wang M."/>
            <person name="Liu G.H."/>
            <person name="Pecoraro L."/>
            <person name="Huang H.X."/>
            <person name="Xiao X.J."/>
            <person name="Lin M."/>
            <person name="Wu X.Y."/>
            <person name="Wu W.L."/>
            <person name="Chen Y.Y."/>
            <person name="Chang S.B."/>
            <person name="Sakamoto S."/>
            <person name="Ohme-Takagi M."/>
            <person name="Yagi M."/>
            <person name="Zeng S.J."/>
            <person name="Shen C.Y."/>
            <person name="Yeh C.M."/>
            <person name="Luo Y.B."/>
            <person name="Tsai W.C."/>
            <person name="Van de Peer Y."/>
            <person name="Liu Z.J."/>
        </authorList>
    </citation>
    <scope>NUCLEOTIDE SEQUENCE [LARGE SCALE GENOMIC DNA]</scope>
    <source>
        <tissue evidence="3">The whole plant</tissue>
    </source>
</reference>
<dbReference type="AlphaFoldDB" id="A0A2I0VA80"/>
<reference evidence="3 4" key="1">
    <citation type="journal article" date="2016" name="Sci. Rep.">
        <title>The Dendrobium catenatum Lindl. genome sequence provides insights into polysaccharide synthase, floral development and adaptive evolution.</title>
        <authorList>
            <person name="Zhang G.Q."/>
            <person name="Xu Q."/>
            <person name="Bian C."/>
            <person name="Tsai W.C."/>
            <person name="Yeh C.M."/>
            <person name="Liu K.W."/>
            <person name="Yoshida K."/>
            <person name="Zhang L.S."/>
            <person name="Chang S.B."/>
            <person name="Chen F."/>
            <person name="Shi Y."/>
            <person name="Su Y.Y."/>
            <person name="Zhang Y.Q."/>
            <person name="Chen L.J."/>
            <person name="Yin Y."/>
            <person name="Lin M."/>
            <person name="Huang H."/>
            <person name="Deng H."/>
            <person name="Wang Z.W."/>
            <person name="Zhu S.L."/>
            <person name="Zhao X."/>
            <person name="Deng C."/>
            <person name="Niu S.C."/>
            <person name="Huang J."/>
            <person name="Wang M."/>
            <person name="Liu G.H."/>
            <person name="Yang H.J."/>
            <person name="Xiao X.J."/>
            <person name="Hsiao Y.Y."/>
            <person name="Wu W.L."/>
            <person name="Chen Y.Y."/>
            <person name="Mitsuda N."/>
            <person name="Ohme-Takagi M."/>
            <person name="Luo Y.B."/>
            <person name="Van de Peer Y."/>
            <person name="Liu Z.J."/>
        </authorList>
    </citation>
    <scope>NUCLEOTIDE SEQUENCE [LARGE SCALE GENOMIC DNA]</scope>
    <source>
        <tissue evidence="3">The whole plant</tissue>
    </source>
</reference>
<dbReference type="GO" id="GO:0140662">
    <property type="term" value="F:ATP-dependent protein folding chaperone"/>
    <property type="evidence" value="ECO:0007669"/>
    <property type="project" value="InterPro"/>
</dbReference>
<gene>
    <name evidence="3" type="ORF">MA16_Dca027779</name>
</gene>
<dbReference type="InterPro" id="IPR013126">
    <property type="entry name" value="Hsp_70_fam"/>
</dbReference>
<dbReference type="InterPro" id="IPR043129">
    <property type="entry name" value="ATPase_NBD"/>
</dbReference>
<dbReference type="EMBL" id="KZ503965">
    <property type="protein sequence ID" value="PKU60307.1"/>
    <property type="molecule type" value="Genomic_DNA"/>
</dbReference>
<keyword evidence="2" id="KW-0067">ATP-binding</keyword>
<dbReference type="GO" id="GO:0005524">
    <property type="term" value="F:ATP binding"/>
    <property type="evidence" value="ECO:0007669"/>
    <property type="project" value="UniProtKB-KW"/>
</dbReference>
<proteinExistence type="predicted"/>
<organism evidence="3 4">
    <name type="scientific">Dendrobium catenatum</name>
    <dbReference type="NCBI Taxonomy" id="906689"/>
    <lineage>
        <taxon>Eukaryota</taxon>
        <taxon>Viridiplantae</taxon>
        <taxon>Streptophyta</taxon>
        <taxon>Embryophyta</taxon>
        <taxon>Tracheophyta</taxon>
        <taxon>Spermatophyta</taxon>
        <taxon>Magnoliopsida</taxon>
        <taxon>Liliopsida</taxon>
        <taxon>Asparagales</taxon>
        <taxon>Orchidaceae</taxon>
        <taxon>Epidendroideae</taxon>
        <taxon>Malaxideae</taxon>
        <taxon>Dendrobiinae</taxon>
        <taxon>Dendrobium</taxon>
    </lineage>
</organism>